<accession>A0ACC1QL14</accession>
<protein>
    <submittedName>
        <fullName evidence="1">Uncharacterized protein</fullName>
    </submittedName>
</protein>
<gene>
    <name evidence="1" type="ORF">NLG97_g7730</name>
</gene>
<evidence type="ECO:0000313" key="2">
    <source>
        <dbReference type="Proteomes" id="UP001148737"/>
    </source>
</evidence>
<keyword evidence="2" id="KW-1185">Reference proteome</keyword>
<name>A0ACC1QL14_9HYPO</name>
<reference evidence="1" key="1">
    <citation type="submission" date="2022-07" db="EMBL/GenBank/DDBJ databases">
        <title>Genome Sequence of Lecanicillium saksenae.</title>
        <authorList>
            <person name="Buettner E."/>
        </authorList>
    </citation>
    <scope>NUCLEOTIDE SEQUENCE</scope>
    <source>
        <strain evidence="1">VT-O1</strain>
    </source>
</reference>
<dbReference type="Proteomes" id="UP001148737">
    <property type="component" value="Unassembled WGS sequence"/>
</dbReference>
<proteinExistence type="predicted"/>
<dbReference type="EMBL" id="JANAKD010001228">
    <property type="protein sequence ID" value="KAJ3481805.1"/>
    <property type="molecule type" value="Genomic_DNA"/>
</dbReference>
<sequence>MKTLGLLGGMSWESTVTYYQQINRRVRQVKGGLHSAKCVVLSFDFAEIEALQRAGQWDQAGVLLDEAAARLRLAGADAIVVCTNTMHMVSGGIAAAAERPLIHIVDPTAEAIRKAGFKAPGLLGTRFTMEKDFYKDRLAKEHGLQTIIPDEKDRDVVHSIIYEELCNGIIKEESREAYKKVIRNLASAGADCLILGCTEIGLLITASISDLPIFDTAELHAVAAADWAMADRRPGFLVCIPVQLARYTKAHFSHADSFRPRLAQVVAVAPALAVVLAVEAAVLAVHVVALEPAVEGLVDVVQVLGQAVLLALAAAGWAVLRYTDEMTRNVQVRDEVFALVREHFDDRETVEITATVSAYNCVSRFLVALDVGEKNGTGPDDVAAH</sequence>
<comment type="caution">
    <text evidence="1">The sequence shown here is derived from an EMBL/GenBank/DDBJ whole genome shotgun (WGS) entry which is preliminary data.</text>
</comment>
<evidence type="ECO:0000313" key="1">
    <source>
        <dbReference type="EMBL" id="KAJ3481805.1"/>
    </source>
</evidence>
<organism evidence="1 2">
    <name type="scientific">Lecanicillium saksenae</name>
    <dbReference type="NCBI Taxonomy" id="468837"/>
    <lineage>
        <taxon>Eukaryota</taxon>
        <taxon>Fungi</taxon>
        <taxon>Dikarya</taxon>
        <taxon>Ascomycota</taxon>
        <taxon>Pezizomycotina</taxon>
        <taxon>Sordariomycetes</taxon>
        <taxon>Hypocreomycetidae</taxon>
        <taxon>Hypocreales</taxon>
        <taxon>Cordycipitaceae</taxon>
        <taxon>Lecanicillium</taxon>
    </lineage>
</organism>